<evidence type="ECO:0000256" key="1">
    <source>
        <dbReference type="ARBA" id="ARBA00007484"/>
    </source>
</evidence>
<keyword evidence="10" id="KW-0234">DNA repair</keyword>
<evidence type="ECO:0000256" key="11">
    <source>
        <dbReference type="ARBA" id="ARBA00023236"/>
    </source>
</evidence>
<dbReference type="GO" id="GO:0009432">
    <property type="term" value="P:SOS response"/>
    <property type="evidence" value="ECO:0007669"/>
    <property type="project" value="UniProtKB-KW"/>
</dbReference>
<dbReference type="GO" id="GO:0004252">
    <property type="term" value="F:serine-type endopeptidase activity"/>
    <property type="evidence" value="ECO:0007669"/>
    <property type="project" value="UniProtKB-EC"/>
</dbReference>
<evidence type="ECO:0000256" key="2">
    <source>
        <dbReference type="ARBA" id="ARBA00022491"/>
    </source>
</evidence>
<dbReference type="Proteomes" id="UP000435649">
    <property type="component" value="Unassembled WGS sequence"/>
</dbReference>
<dbReference type="InterPro" id="IPR006199">
    <property type="entry name" value="LexA_DNA-bd_dom"/>
</dbReference>
<keyword evidence="5 12" id="KW-0378">Hydrolase</keyword>
<dbReference type="GO" id="GO:0006508">
    <property type="term" value="P:proteolysis"/>
    <property type="evidence" value="ECO:0007669"/>
    <property type="project" value="InterPro"/>
</dbReference>
<dbReference type="InterPro" id="IPR036390">
    <property type="entry name" value="WH_DNA-bd_sf"/>
</dbReference>
<protein>
    <submittedName>
        <fullName evidence="15">Repressor LexA</fullName>
        <ecNumber evidence="15">3.4.21.88</ecNumber>
    </submittedName>
</protein>
<dbReference type="InterPro" id="IPR006200">
    <property type="entry name" value="LexA"/>
</dbReference>
<dbReference type="GO" id="GO:0006281">
    <property type="term" value="P:DNA repair"/>
    <property type="evidence" value="ECO:0007669"/>
    <property type="project" value="UniProtKB-KW"/>
</dbReference>
<evidence type="ECO:0000256" key="3">
    <source>
        <dbReference type="ARBA" id="ARBA00022705"/>
    </source>
</evidence>
<keyword evidence="11" id="KW-0742">SOS response</keyword>
<dbReference type="PRINTS" id="PR00726">
    <property type="entry name" value="LEXASERPTASE"/>
</dbReference>
<evidence type="ECO:0000259" key="14">
    <source>
        <dbReference type="Pfam" id="PF01726"/>
    </source>
</evidence>
<dbReference type="InterPro" id="IPR036388">
    <property type="entry name" value="WH-like_DNA-bd_sf"/>
</dbReference>
<dbReference type="EMBL" id="VUNS01000047">
    <property type="protein sequence ID" value="MST99692.1"/>
    <property type="molecule type" value="Genomic_DNA"/>
</dbReference>
<dbReference type="GO" id="GO:0045892">
    <property type="term" value="P:negative regulation of DNA-templated transcription"/>
    <property type="evidence" value="ECO:0007669"/>
    <property type="project" value="InterPro"/>
</dbReference>
<dbReference type="RefSeq" id="WP_154420857.1">
    <property type="nucleotide sequence ID" value="NZ_VUNS01000047.1"/>
</dbReference>
<keyword evidence="3" id="KW-0235">DNA replication</keyword>
<dbReference type="InterPro" id="IPR039418">
    <property type="entry name" value="LexA-like"/>
</dbReference>
<dbReference type="Pfam" id="PF00717">
    <property type="entry name" value="Peptidase_S24"/>
    <property type="match status" value="1"/>
</dbReference>
<evidence type="ECO:0000256" key="12">
    <source>
        <dbReference type="RuleBase" id="RU003991"/>
    </source>
</evidence>
<reference evidence="15 16" key="1">
    <citation type="submission" date="2019-08" db="EMBL/GenBank/DDBJ databases">
        <title>In-depth cultivation of the pig gut microbiome towards novel bacterial diversity and tailored functional studies.</title>
        <authorList>
            <person name="Wylensek D."/>
            <person name="Hitch T.C.A."/>
            <person name="Clavel T."/>
        </authorList>
    </citation>
    <scope>NUCLEOTIDE SEQUENCE [LARGE SCALE GENOMIC DNA]</scope>
    <source>
        <strain evidence="15 16">BBE-744-WT-12</strain>
    </source>
</reference>
<dbReference type="CDD" id="cd06529">
    <property type="entry name" value="S24_LexA-like"/>
    <property type="match status" value="1"/>
</dbReference>
<dbReference type="SUPFAM" id="SSF46785">
    <property type="entry name" value="Winged helix' DNA-binding domain"/>
    <property type="match status" value="1"/>
</dbReference>
<feature type="domain" description="Peptidase S24/S26A/S26B/S26C" evidence="13">
    <location>
        <begin position="90"/>
        <end position="207"/>
    </location>
</feature>
<dbReference type="AlphaFoldDB" id="A0A844GA25"/>
<evidence type="ECO:0000256" key="9">
    <source>
        <dbReference type="ARBA" id="ARBA00023163"/>
    </source>
</evidence>
<dbReference type="SUPFAM" id="SSF51306">
    <property type="entry name" value="LexA/Signal peptidase"/>
    <property type="match status" value="1"/>
</dbReference>
<evidence type="ECO:0000256" key="6">
    <source>
        <dbReference type="ARBA" id="ARBA00022813"/>
    </source>
</evidence>
<dbReference type="EC" id="3.4.21.88" evidence="15"/>
<sequence length="220" mass="24466">MGQGRHKEENITRRQAEVMQEICRFFSIYRKMPTMQQVADAFGIATPTIYDIFQELVRKGYLKRIEKGALKPYVIKKTVEPEALVTIQIPLLGEIPGGVPVEEFEDRSGEETVAVDKALTNNGDVFALRVKGDSMIGAGIKTGDIVIIRHQPIAADGDIVAASVNNEVTLKRLVNRPDRIALEAENPEFKPIELTRYDSFRVIGKMVGIIKQEADNNGGE</sequence>
<dbReference type="PANTHER" id="PTHR33516:SF2">
    <property type="entry name" value="LEXA REPRESSOR-RELATED"/>
    <property type="match status" value="1"/>
</dbReference>
<evidence type="ECO:0000256" key="7">
    <source>
        <dbReference type="ARBA" id="ARBA00023015"/>
    </source>
</evidence>
<gene>
    <name evidence="15" type="primary">lexA</name>
    <name evidence="15" type="ORF">FYJ85_21920</name>
</gene>
<dbReference type="PANTHER" id="PTHR33516">
    <property type="entry name" value="LEXA REPRESSOR"/>
    <property type="match status" value="1"/>
</dbReference>
<dbReference type="NCBIfam" id="TIGR00498">
    <property type="entry name" value="lexA"/>
    <property type="match status" value="1"/>
</dbReference>
<keyword evidence="4" id="KW-0227">DNA damage</keyword>
<evidence type="ECO:0000256" key="10">
    <source>
        <dbReference type="ARBA" id="ARBA00023204"/>
    </source>
</evidence>
<dbReference type="Gene3D" id="2.10.109.10">
    <property type="entry name" value="Umud Fragment, subunit A"/>
    <property type="match status" value="1"/>
</dbReference>
<keyword evidence="8" id="KW-0238">DNA-binding</keyword>
<evidence type="ECO:0000256" key="4">
    <source>
        <dbReference type="ARBA" id="ARBA00022763"/>
    </source>
</evidence>
<keyword evidence="7" id="KW-0805">Transcription regulation</keyword>
<dbReference type="GO" id="GO:0006260">
    <property type="term" value="P:DNA replication"/>
    <property type="evidence" value="ECO:0007669"/>
    <property type="project" value="UniProtKB-KW"/>
</dbReference>
<comment type="similarity">
    <text evidence="1 12">Belongs to the peptidase S24 family.</text>
</comment>
<dbReference type="InterPro" id="IPR036286">
    <property type="entry name" value="LexA/Signal_pep-like_sf"/>
</dbReference>
<evidence type="ECO:0000313" key="16">
    <source>
        <dbReference type="Proteomes" id="UP000435649"/>
    </source>
</evidence>
<keyword evidence="2" id="KW-0678">Repressor</keyword>
<comment type="caution">
    <text evidence="15">The sequence shown here is derived from an EMBL/GenBank/DDBJ whole genome shotgun (WGS) entry which is preliminary data.</text>
</comment>
<evidence type="ECO:0000256" key="8">
    <source>
        <dbReference type="ARBA" id="ARBA00023125"/>
    </source>
</evidence>
<feature type="domain" description="LexA repressor DNA-binding" evidence="14">
    <location>
        <begin position="9"/>
        <end position="66"/>
    </location>
</feature>
<keyword evidence="9" id="KW-0804">Transcription</keyword>
<dbReference type="GO" id="GO:0003677">
    <property type="term" value="F:DNA binding"/>
    <property type="evidence" value="ECO:0007669"/>
    <property type="project" value="UniProtKB-KW"/>
</dbReference>
<dbReference type="InterPro" id="IPR015927">
    <property type="entry name" value="Peptidase_S24_S26A/B/C"/>
</dbReference>
<evidence type="ECO:0000313" key="15">
    <source>
        <dbReference type="EMBL" id="MST99692.1"/>
    </source>
</evidence>
<proteinExistence type="inferred from homology"/>
<name>A0A844GA25_9BACT</name>
<dbReference type="InterPro" id="IPR006197">
    <property type="entry name" value="Peptidase_S24_LexA"/>
</dbReference>
<evidence type="ECO:0000259" key="13">
    <source>
        <dbReference type="Pfam" id="PF00717"/>
    </source>
</evidence>
<dbReference type="Gene3D" id="1.10.10.10">
    <property type="entry name" value="Winged helix-like DNA-binding domain superfamily/Winged helix DNA-binding domain"/>
    <property type="match status" value="1"/>
</dbReference>
<dbReference type="Pfam" id="PF01726">
    <property type="entry name" value="LexA_DNA_bind"/>
    <property type="match status" value="1"/>
</dbReference>
<keyword evidence="16" id="KW-1185">Reference proteome</keyword>
<organism evidence="15 16">
    <name type="scientific">Victivallis lenta</name>
    <dbReference type="NCBI Taxonomy" id="2606640"/>
    <lineage>
        <taxon>Bacteria</taxon>
        <taxon>Pseudomonadati</taxon>
        <taxon>Lentisphaerota</taxon>
        <taxon>Lentisphaeria</taxon>
        <taxon>Victivallales</taxon>
        <taxon>Victivallaceae</taxon>
        <taxon>Victivallis</taxon>
    </lineage>
</organism>
<evidence type="ECO:0000256" key="5">
    <source>
        <dbReference type="ARBA" id="ARBA00022801"/>
    </source>
</evidence>
<dbReference type="InterPro" id="IPR050077">
    <property type="entry name" value="LexA_repressor"/>
</dbReference>
<accession>A0A844GA25</accession>
<keyword evidence="6 12" id="KW-0068">Autocatalytic cleavage</keyword>